<name>A0A100WFG1_MYCCR</name>
<reference evidence="3" key="2">
    <citation type="submission" date="2016-02" db="EMBL/GenBank/DDBJ databases">
        <title>Draft genome sequence of five rapidly growing Mycobacterium species.</title>
        <authorList>
            <person name="Katahira K."/>
            <person name="Gotou Y."/>
            <person name="Iida K."/>
            <person name="Ogura Y."/>
            <person name="Hayashi T."/>
        </authorList>
    </citation>
    <scope>NUCLEOTIDE SEQUENCE [LARGE SCALE GENOMIC DNA]</scope>
    <source>
        <strain evidence="3">JCM15298</strain>
    </source>
</reference>
<proteinExistence type="predicted"/>
<comment type="caution">
    <text evidence="2">The sequence shown here is derived from an EMBL/GenBank/DDBJ whole genome shotgun (WGS) entry which is preliminary data.</text>
</comment>
<dbReference type="PROSITE" id="PS51257">
    <property type="entry name" value="PROKAR_LIPOPROTEIN"/>
    <property type="match status" value="1"/>
</dbReference>
<evidence type="ECO:0000313" key="3">
    <source>
        <dbReference type="Proteomes" id="UP000069443"/>
    </source>
</evidence>
<feature type="chain" id="PRO_5007090136" description="Intersectin-EH binding protein Ibp1" evidence="1">
    <location>
        <begin position="23"/>
        <end position="148"/>
    </location>
</feature>
<dbReference type="RefSeq" id="WP_062658428.1">
    <property type="nucleotide sequence ID" value="NZ_BCSY01000076.1"/>
</dbReference>
<feature type="signal peptide" evidence="1">
    <location>
        <begin position="1"/>
        <end position="22"/>
    </location>
</feature>
<keyword evidence="1" id="KW-0732">Signal</keyword>
<gene>
    <name evidence="2" type="ORF">RMCC_4510</name>
</gene>
<dbReference type="EMBL" id="BCSY01000076">
    <property type="protein sequence ID" value="GAS97544.1"/>
    <property type="molecule type" value="Genomic_DNA"/>
</dbReference>
<evidence type="ECO:0008006" key="4">
    <source>
        <dbReference type="Google" id="ProtNLM"/>
    </source>
</evidence>
<evidence type="ECO:0000256" key="1">
    <source>
        <dbReference type="SAM" id="SignalP"/>
    </source>
</evidence>
<sequence length="148" mass="14034">MKSTLIVAGLIGAASAGGFAFAAPASAACAPSFTSIPCTIVTNVASAPVDVANGLATTAPQLVGVGCPKDDDGNDTACGLPAVPGQLFTGIATLPVQAVVGANQIATAPQTIAGNLAAAPGQLAGGLAAAPGQFVRAITHGGTDPESQ</sequence>
<accession>A0A100WFG1</accession>
<evidence type="ECO:0000313" key="2">
    <source>
        <dbReference type="EMBL" id="GAS97544.1"/>
    </source>
</evidence>
<reference evidence="3" key="1">
    <citation type="journal article" date="2016" name="Genome Announc.">
        <title>Draft Genome Sequences of Five Rapidly Growing Mycobacterium Species, M. thermoresistibile, M. fortuitum subsp. acetamidolyticum, M. canariasense, M. brisbanense, and M. novocastrense.</title>
        <authorList>
            <person name="Katahira K."/>
            <person name="Ogura Y."/>
            <person name="Gotoh Y."/>
            <person name="Hayashi T."/>
        </authorList>
    </citation>
    <scope>NUCLEOTIDE SEQUENCE [LARGE SCALE GENOMIC DNA]</scope>
    <source>
        <strain evidence="3">JCM15298</strain>
    </source>
</reference>
<protein>
    <recommendedName>
        <fullName evidence="4">Intersectin-EH binding protein Ibp1</fullName>
    </recommendedName>
</protein>
<dbReference type="OrthoDB" id="4750209at2"/>
<organism evidence="2 3">
    <name type="scientific">Mycolicibacterium canariasense</name>
    <name type="common">Mycobacterium canariasense</name>
    <dbReference type="NCBI Taxonomy" id="228230"/>
    <lineage>
        <taxon>Bacteria</taxon>
        <taxon>Bacillati</taxon>
        <taxon>Actinomycetota</taxon>
        <taxon>Actinomycetes</taxon>
        <taxon>Mycobacteriales</taxon>
        <taxon>Mycobacteriaceae</taxon>
        <taxon>Mycolicibacterium</taxon>
    </lineage>
</organism>
<keyword evidence="3" id="KW-1185">Reference proteome</keyword>
<dbReference type="AlphaFoldDB" id="A0A100WFG1"/>
<dbReference type="Proteomes" id="UP000069443">
    <property type="component" value="Unassembled WGS sequence"/>
</dbReference>